<dbReference type="HOGENOM" id="CLU_083445_0_0_1"/>
<evidence type="ECO:0000313" key="1">
    <source>
        <dbReference type="EMBL" id="EFZ15609.1"/>
    </source>
</evidence>
<reference evidence="1" key="1">
    <citation type="journal article" date="2011" name="Proc. Natl. Acad. Sci. U.S.A.">
        <title>The genome of the fire ant Solenopsis invicta.</title>
        <authorList>
            <person name="Wurm Y."/>
            <person name="Wang J."/>
            <person name="Riba-Grognuz O."/>
            <person name="Corona M."/>
            <person name="Nygaard S."/>
            <person name="Hunt B.G."/>
            <person name="Ingram K.K."/>
            <person name="Falquet L."/>
            <person name="Nipitwattanaphon M."/>
            <person name="Gotzek D."/>
            <person name="Dijkstra M.B."/>
            <person name="Oettler J."/>
            <person name="Comtesse F."/>
            <person name="Shih C.J."/>
            <person name="Wu W.J."/>
            <person name="Yang C.C."/>
            <person name="Thomas J."/>
            <person name="Beaudoing E."/>
            <person name="Pradervand S."/>
            <person name="Flegel V."/>
            <person name="Cook E.D."/>
            <person name="Fabbretti R."/>
            <person name="Stockinger H."/>
            <person name="Long L."/>
            <person name="Farmerie W.G."/>
            <person name="Oakey J."/>
            <person name="Boomsma J.J."/>
            <person name="Pamilo P."/>
            <person name="Yi S.V."/>
            <person name="Heinze J."/>
            <person name="Goodisman M.A."/>
            <person name="Farinelli L."/>
            <person name="Harshman K."/>
            <person name="Hulo N."/>
            <person name="Cerutti L."/>
            <person name="Xenarios I."/>
            <person name="Shoemaker D."/>
            <person name="Keller L."/>
        </authorList>
    </citation>
    <scope>NUCLEOTIDE SEQUENCE [LARGE SCALE GENOMIC DNA]</scope>
</reference>
<dbReference type="AlphaFoldDB" id="E9IUZ4"/>
<dbReference type="EMBL" id="GL766114">
    <property type="protein sequence ID" value="EFZ15609.1"/>
    <property type="molecule type" value="Genomic_DNA"/>
</dbReference>
<gene>
    <name evidence="1" type="ORF">SINV_14928</name>
</gene>
<proteinExistence type="predicted"/>
<sequence>VQVIHEPKITHHAWLKVKLSVSKIESKYRELSVRNYKEFDKDKFVILVKNKLQKSQGWQCECMGVIWEGKKRFSDEIREAADSRDKAYKKALYDNTKQNWSQYKIERNGVKALKEVIRDKPVDIKEIRNIHFEILGNTKECNITDKFNLYYIQSINHIVNSIKVDRFSSDIIEFSDKYK</sequence>
<name>E9IUZ4_SOLIN</name>
<organism>
    <name type="scientific">Solenopsis invicta</name>
    <name type="common">Red imported fire ant</name>
    <name type="synonym">Solenopsis wagneri</name>
    <dbReference type="NCBI Taxonomy" id="13686"/>
    <lineage>
        <taxon>Eukaryota</taxon>
        <taxon>Metazoa</taxon>
        <taxon>Ecdysozoa</taxon>
        <taxon>Arthropoda</taxon>
        <taxon>Hexapoda</taxon>
        <taxon>Insecta</taxon>
        <taxon>Pterygota</taxon>
        <taxon>Neoptera</taxon>
        <taxon>Endopterygota</taxon>
        <taxon>Hymenoptera</taxon>
        <taxon>Apocrita</taxon>
        <taxon>Aculeata</taxon>
        <taxon>Formicoidea</taxon>
        <taxon>Formicidae</taxon>
        <taxon>Myrmicinae</taxon>
        <taxon>Solenopsis</taxon>
    </lineage>
</organism>
<protein>
    <submittedName>
        <fullName evidence="1">Uncharacterized protein</fullName>
    </submittedName>
</protein>
<accession>E9IUZ4</accession>
<feature type="non-terminal residue" evidence="1">
    <location>
        <position position="179"/>
    </location>
</feature>
<feature type="non-terminal residue" evidence="1">
    <location>
        <position position="1"/>
    </location>
</feature>